<keyword evidence="2" id="KW-1185">Reference proteome</keyword>
<keyword evidence="1" id="KW-0614">Plasmid</keyword>
<protein>
    <submittedName>
        <fullName evidence="1">Uncharacterized protein</fullName>
    </submittedName>
</protein>
<organism evidence="1 2">
    <name type="scientific">Bradyrhizobium septentrionale</name>
    <dbReference type="NCBI Taxonomy" id="1404411"/>
    <lineage>
        <taxon>Bacteria</taxon>
        <taxon>Pseudomonadati</taxon>
        <taxon>Pseudomonadota</taxon>
        <taxon>Alphaproteobacteria</taxon>
        <taxon>Hyphomicrobiales</taxon>
        <taxon>Nitrobacteraceae</taxon>
        <taxon>Bradyrhizobium</taxon>
    </lineage>
</organism>
<name>A0ABZ2PC43_9BRAD</name>
<gene>
    <name evidence="1" type="ORF">WDK88_45125</name>
</gene>
<reference evidence="1" key="1">
    <citation type="journal article" date="2021" name="Int. J. Syst. Evol. Microbiol.">
        <title>Bradyrhizobium septentrionale sp. nov. (sv. septentrionale) and Bradyrhizobium quebecense sp. nov. (sv. septentrionale) associated with legumes native to Canada possess rearranged symbiosis genes and numerous insertion sequences.</title>
        <authorList>
            <person name="Bromfield E.S.P."/>
            <person name="Cloutier S."/>
        </authorList>
    </citation>
    <scope>NUCLEOTIDE SEQUENCE</scope>
    <source>
        <strain evidence="1">5S5</strain>
    </source>
</reference>
<geneLocation type="plasmid" evidence="1 2">
    <name>pBs5S5b</name>
</geneLocation>
<dbReference type="RefSeq" id="WP_338835107.1">
    <property type="nucleotide sequence ID" value="NZ_CP147712.1"/>
</dbReference>
<reference evidence="1" key="2">
    <citation type="submission" date="2024-03" db="EMBL/GenBank/DDBJ databases">
        <authorList>
            <person name="Bromfield E.S.P."/>
            <person name="Cloutier S."/>
        </authorList>
    </citation>
    <scope>NUCLEOTIDE SEQUENCE</scope>
    <source>
        <strain evidence="1">5S5</strain>
        <plasmid evidence="1">pBs5S5b</plasmid>
    </source>
</reference>
<proteinExistence type="predicted"/>
<sequence length="52" mass="5411">MIAFAKVLLRSASVDVGGSDGLKTIMIFCGAGRLLSLLAAMTYGLNLAADFF</sequence>
<evidence type="ECO:0000313" key="2">
    <source>
        <dbReference type="Proteomes" id="UP001432046"/>
    </source>
</evidence>
<accession>A0ABZ2PC43</accession>
<dbReference type="EMBL" id="CP147712">
    <property type="protein sequence ID" value="WXC84685.1"/>
    <property type="molecule type" value="Genomic_DNA"/>
</dbReference>
<evidence type="ECO:0000313" key="1">
    <source>
        <dbReference type="EMBL" id="WXC84685.1"/>
    </source>
</evidence>
<dbReference type="Proteomes" id="UP001432046">
    <property type="component" value="Plasmid pBs5S5b"/>
</dbReference>